<keyword evidence="17" id="KW-1185">Reference proteome</keyword>
<dbReference type="SUPFAM" id="SSF56935">
    <property type="entry name" value="Porins"/>
    <property type="match status" value="1"/>
</dbReference>
<dbReference type="InterPro" id="IPR039426">
    <property type="entry name" value="TonB-dep_rcpt-like"/>
</dbReference>
<evidence type="ECO:0000259" key="15">
    <source>
        <dbReference type="Pfam" id="PF07715"/>
    </source>
</evidence>
<evidence type="ECO:0000256" key="3">
    <source>
        <dbReference type="ARBA" id="ARBA00022452"/>
    </source>
</evidence>
<evidence type="ECO:0000256" key="7">
    <source>
        <dbReference type="ARBA" id="ARBA00023065"/>
    </source>
</evidence>
<dbReference type="PANTHER" id="PTHR32552">
    <property type="entry name" value="FERRICHROME IRON RECEPTOR-RELATED"/>
    <property type="match status" value="1"/>
</dbReference>
<evidence type="ECO:0000256" key="6">
    <source>
        <dbReference type="ARBA" id="ARBA00023004"/>
    </source>
</evidence>
<evidence type="ECO:0000256" key="9">
    <source>
        <dbReference type="ARBA" id="ARBA00023136"/>
    </source>
</evidence>
<evidence type="ECO:0000256" key="8">
    <source>
        <dbReference type="ARBA" id="ARBA00023077"/>
    </source>
</evidence>
<dbReference type="Gene3D" id="2.40.170.20">
    <property type="entry name" value="TonB-dependent receptor, beta-barrel domain"/>
    <property type="match status" value="1"/>
</dbReference>
<evidence type="ECO:0000259" key="14">
    <source>
        <dbReference type="Pfam" id="PF00593"/>
    </source>
</evidence>
<gene>
    <name evidence="16" type="ORF">D1223_15320</name>
</gene>
<feature type="compositionally biased region" description="Basic residues" evidence="13">
    <location>
        <begin position="31"/>
        <end position="42"/>
    </location>
</feature>
<keyword evidence="9 11" id="KW-0472">Membrane</keyword>
<dbReference type="InterPro" id="IPR036942">
    <property type="entry name" value="Beta-barrel_TonB_sf"/>
</dbReference>
<evidence type="ECO:0000256" key="11">
    <source>
        <dbReference type="PROSITE-ProRule" id="PRU01360"/>
    </source>
</evidence>
<comment type="similarity">
    <text evidence="11 12">Belongs to the TonB-dependent receptor family.</text>
</comment>
<accession>A0A399R938</accession>
<keyword evidence="6" id="KW-0408">Iron</keyword>
<dbReference type="Pfam" id="PF07715">
    <property type="entry name" value="Plug"/>
    <property type="match status" value="1"/>
</dbReference>
<evidence type="ECO:0000256" key="2">
    <source>
        <dbReference type="ARBA" id="ARBA00022448"/>
    </source>
</evidence>
<dbReference type="GO" id="GO:0009279">
    <property type="term" value="C:cell outer membrane"/>
    <property type="evidence" value="ECO:0007669"/>
    <property type="project" value="UniProtKB-SubCell"/>
</dbReference>
<protein>
    <submittedName>
        <fullName evidence="16">TonB-dependent receptor</fullName>
    </submittedName>
</protein>
<keyword evidence="16" id="KW-0675">Receptor</keyword>
<feature type="compositionally biased region" description="Polar residues" evidence="13">
    <location>
        <begin position="1"/>
        <end position="22"/>
    </location>
</feature>
<dbReference type="PROSITE" id="PS52016">
    <property type="entry name" value="TONB_DEPENDENT_REC_3"/>
    <property type="match status" value="1"/>
</dbReference>
<keyword evidence="2 11" id="KW-0813">Transport</keyword>
<feature type="domain" description="TonB-dependent receptor plug" evidence="15">
    <location>
        <begin position="95"/>
        <end position="201"/>
    </location>
</feature>
<evidence type="ECO:0000256" key="10">
    <source>
        <dbReference type="ARBA" id="ARBA00023237"/>
    </source>
</evidence>
<organism evidence="16 17">
    <name type="scientific">Henriciella mobilis</name>
    <dbReference type="NCBI Taxonomy" id="2305467"/>
    <lineage>
        <taxon>Bacteria</taxon>
        <taxon>Pseudomonadati</taxon>
        <taxon>Pseudomonadota</taxon>
        <taxon>Alphaproteobacteria</taxon>
        <taxon>Hyphomonadales</taxon>
        <taxon>Hyphomonadaceae</taxon>
        <taxon>Henriciella</taxon>
    </lineage>
</organism>
<dbReference type="GO" id="GO:0006826">
    <property type="term" value="P:iron ion transport"/>
    <property type="evidence" value="ECO:0007669"/>
    <property type="project" value="UniProtKB-KW"/>
</dbReference>
<evidence type="ECO:0000256" key="12">
    <source>
        <dbReference type="RuleBase" id="RU003357"/>
    </source>
</evidence>
<dbReference type="Proteomes" id="UP000266385">
    <property type="component" value="Unassembled WGS sequence"/>
</dbReference>
<keyword evidence="7" id="KW-0406">Ion transport</keyword>
<keyword evidence="4" id="KW-0410">Iron transport</keyword>
<proteinExistence type="inferred from homology"/>
<dbReference type="EMBL" id="QWFX01000014">
    <property type="protein sequence ID" value="RIJ27194.1"/>
    <property type="molecule type" value="Genomic_DNA"/>
</dbReference>
<keyword evidence="5 11" id="KW-0812">Transmembrane</keyword>
<evidence type="ECO:0000313" key="16">
    <source>
        <dbReference type="EMBL" id="RIJ27194.1"/>
    </source>
</evidence>
<feature type="domain" description="TonB-dependent receptor-like beta-barrel" evidence="14">
    <location>
        <begin position="301"/>
        <end position="741"/>
    </location>
</feature>
<keyword evidence="3 11" id="KW-1134">Transmembrane beta strand</keyword>
<dbReference type="InterPro" id="IPR012910">
    <property type="entry name" value="Plug_dom"/>
</dbReference>
<evidence type="ECO:0000256" key="5">
    <source>
        <dbReference type="ARBA" id="ARBA00022692"/>
    </source>
</evidence>
<evidence type="ECO:0000256" key="1">
    <source>
        <dbReference type="ARBA" id="ARBA00004571"/>
    </source>
</evidence>
<sequence length="778" mass="85229">MRSSRTNCHSQQQEKSTRSNCGRSMPDTTKHTRNKTRILGRNSVHKHLYSSVAALAMASALTLPSAAQSAQTDENAGPKRLQSVTVTARKTSEDIQDVPLSVSAFDAQALADYGFTDSLALDDQVPNLEIKTFGGNPNLFIRGVGNNDFNGTTVSPVSIYSDDVLQGMTGGQLMQMFDLERVEVLRGPQGTLFGRNTTGGAINFYSRKPGNTQEGYLRVGIGSYNAREVEAAGTIVAIEDKLATRIAGKMQANDGDRRNLFDGSRANAADLAAVRAITRYTPNDDVEVLWNLHFGRDRSDYHQGKSVGVINGGNVLGYVDPVPGDAKYINVNRTDNRHHADTWGTNVAVTWDIGDYTLKSVTAYEDVETDYLGDIDQSPQSLDELRFQQDGEQISQEFNLSYDGGGDLTWISGLFALKEDFGYRTSGPLFGDVPGAALPLDAHSQRDTKTYAVFGEATYQLTDAFSLTGGLRYTYEEKDATLDSLLTYGAFGTQPAGLTIPIIPETSRSESWDAWSGRILAKYEFGADSMVYGSVSRGFRSGGYNLGAFFDPNEFTTVDPEFLTSYEIGLKTTLLDDRFRANMAVFMYDYTDLQVFTFTQGSSTANPIVIALENAADAEVSGFEGEFTAIPVDGMHLSLGIGYLDASYENYISPIAGDLSGNRLPGAPEWNINASAQQEFALPNGWVLTPRVEYVFVDQRYFDSNQLEAISSRGSHELVNARLSLSPETSDWEIALWAKNIGDEQYIVDAADLTATIGFIPTYYGPRESWGLEARIEF</sequence>
<name>A0A399R938_9PROT</name>
<keyword evidence="10 11" id="KW-0998">Cell outer membrane</keyword>
<evidence type="ECO:0000256" key="13">
    <source>
        <dbReference type="SAM" id="MobiDB-lite"/>
    </source>
</evidence>
<reference evidence="16 17" key="1">
    <citation type="submission" date="2018-08" db="EMBL/GenBank/DDBJ databases">
        <title>Henriciella mobilis sp. nov., isolated from seawater.</title>
        <authorList>
            <person name="Cheng H."/>
            <person name="Wu Y.-H."/>
            <person name="Xu X.-W."/>
            <person name="Guo L.-L."/>
        </authorList>
    </citation>
    <scope>NUCLEOTIDE SEQUENCE [LARGE SCALE GENOMIC DNA]</scope>
    <source>
        <strain evidence="16 17">JN25</strain>
    </source>
</reference>
<dbReference type="InterPro" id="IPR000531">
    <property type="entry name" value="Beta-barrel_TonB"/>
</dbReference>
<comment type="caution">
    <text evidence="16">The sequence shown here is derived from an EMBL/GenBank/DDBJ whole genome shotgun (WGS) entry which is preliminary data.</text>
</comment>
<evidence type="ECO:0000256" key="4">
    <source>
        <dbReference type="ARBA" id="ARBA00022496"/>
    </source>
</evidence>
<feature type="region of interest" description="Disordered" evidence="13">
    <location>
        <begin position="1"/>
        <end position="42"/>
    </location>
</feature>
<dbReference type="PANTHER" id="PTHR32552:SF81">
    <property type="entry name" value="TONB-DEPENDENT OUTER MEMBRANE RECEPTOR"/>
    <property type="match status" value="1"/>
</dbReference>
<dbReference type="Pfam" id="PF00593">
    <property type="entry name" value="TonB_dep_Rec_b-barrel"/>
    <property type="match status" value="1"/>
</dbReference>
<evidence type="ECO:0000313" key="17">
    <source>
        <dbReference type="Proteomes" id="UP000266385"/>
    </source>
</evidence>
<dbReference type="AlphaFoldDB" id="A0A399R938"/>
<keyword evidence="8 12" id="KW-0798">TonB box</keyword>
<comment type="subcellular location">
    <subcellularLocation>
        <location evidence="1 11">Cell outer membrane</location>
        <topology evidence="1 11">Multi-pass membrane protein</topology>
    </subcellularLocation>
</comment>